<protein>
    <submittedName>
        <fullName evidence="1">Uncharacterized protein</fullName>
    </submittedName>
</protein>
<dbReference type="AlphaFoldDB" id="A0A4C1ZJ77"/>
<gene>
    <name evidence="1" type="ORF">EVAR_67064_1</name>
</gene>
<dbReference type="EMBL" id="BGZK01001844">
    <property type="protein sequence ID" value="GBP87213.1"/>
    <property type="molecule type" value="Genomic_DNA"/>
</dbReference>
<accession>A0A4C1ZJ77</accession>
<evidence type="ECO:0000313" key="1">
    <source>
        <dbReference type="EMBL" id="GBP87213.1"/>
    </source>
</evidence>
<evidence type="ECO:0000313" key="2">
    <source>
        <dbReference type="Proteomes" id="UP000299102"/>
    </source>
</evidence>
<sequence>MEPEDGSWRALRFFGNALGAVRCGRGQLRNPLAITAAAVTRQTLRRAAAMHFLPSPLLVLEVQLLHVTVPI</sequence>
<proteinExistence type="predicted"/>
<name>A0A4C1ZJ77_EUMVA</name>
<reference evidence="1 2" key="1">
    <citation type="journal article" date="2019" name="Commun. Biol.">
        <title>The bagworm genome reveals a unique fibroin gene that provides high tensile strength.</title>
        <authorList>
            <person name="Kono N."/>
            <person name="Nakamura H."/>
            <person name="Ohtoshi R."/>
            <person name="Tomita M."/>
            <person name="Numata K."/>
            <person name="Arakawa K."/>
        </authorList>
    </citation>
    <scope>NUCLEOTIDE SEQUENCE [LARGE SCALE GENOMIC DNA]</scope>
</reference>
<dbReference type="Proteomes" id="UP000299102">
    <property type="component" value="Unassembled WGS sequence"/>
</dbReference>
<keyword evidence="2" id="KW-1185">Reference proteome</keyword>
<comment type="caution">
    <text evidence="1">The sequence shown here is derived from an EMBL/GenBank/DDBJ whole genome shotgun (WGS) entry which is preliminary data.</text>
</comment>
<organism evidence="1 2">
    <name type="scientific">Eumeta variegata</name>
    <name type="common">Bagworm moth</name>
    <name type="synonym">Eumeta japonica</name>
    <dbReference type="NCBI Taxonomy" id="151549"/>
    <lineage>
        <taxon>Eukaryota</taxon>
        <taxon>Metazoa</taxon>
        <taxon>Ecdysozoa</taxon>
        <taxon>Arthropoda</taxon>
        <taxon>Hexapoda</taxon>
        <taxon>Insecta</taxon>
        <taxon>Pterygota</taxon>
        <taxon>Neoptera</taxon>
        <taxon>Endopterygota</taxon>
        <taxon>Lepidoptera</taxon>
        <taxon>Glossata</taxon>
        <taxon>Ditrysia</taxon>
        <taxon>Tineoidea</taxon>
        <taxon>Psychidae</taxon>
        <taxon>Oiketicinae</taxon>
        <taxon>Eumeta</taxon>
    </lineage>
</organism>